<organism evidence="1 2">
    <name type="scientific">Kitasatospora cathayae</name>
    <dbReference type="NCBI Taxonomy" id="3004092"/>
    <lineage>
        <taxon>Bacteria</taxon>
        <taxon>Bacillati</taxon>
        <taxon>Actinomycetota</taxon>
        <taxon>Actinomycetes</taxon>
        <taxon>Kitasatosporales</taxon>
        <taxon>Streptomycetaceae</taxon>
        <taxon>Kitasatospora</taxon>
    </lineage>
</organism>
<evidence type="ECO:0000313" key="1">
    <source>
        <dbReference type="EMBL" id="WBP86493.1"/>
    </source>
</evidence>
<dbReference type="Proteomes" id="UP001212821">
    <property type="component" value="Chromosome"/>
</dbReference>
<keyword evidence="2" id="KW-1185">Reference proteome</keyword>
<gene>
    <name evidence="1" type="ORF">O1G21_12020</name>
</gene>
<name>A0ABY7Q1B0_9ACTN</name>
<protein>
    <submittedName>
        <fullName evidence="1">Uncharacterized protein</fullName>
    </submittedName>
</protein>
<accession>A0ABY7Q1B0</accession>
<reference evidence="2" key="1">
    <citation type="submission" date="2022-12" db="EMBL/GenBank/DDBJ databases">
        <authorList>
            <person name="Mo P."/>
        </authorList>
    </citation>
    <scope>NUCLEOTIDE SEQUENCE [LARGE SCALE GENOMIC DNA]</scope>
    <source>
        <strain evidence="2">HUAS 3-15</strain>
    </source>
</reference>
<evidence type="ECO:0000313" key="2">
    <source>
        <dbReference type="Proteomes" id="UP001212821"/>
    </source>
</evidence>
<sequence>MSGRYGIVPAEAPSGAGYPVWVIRDHETGHLVKALPPRPEPLRFYSYDRAERWVSANEQPPPTPEGA</sequence>
<dbReference type="EMBL" id="CP115450">
    <property type="protein sequence ID" value="WBP86493.1"/>
    <property type="molecule type" value="Genomic_DNA"/>
</dbReference>
<proteinExistence type="predicted"/>
<dbReference type="RefSeq" id="WP_270143198.1">
    <property type="nucleotide sequence ID" value="NZ_CP115450.1"/>
</dbReference>